<dbReference type="EMBL" id="JYNL01000020">
    <property type="protein sequence ID" value="KMO77934.1"/>
    <property type="molecule type" value="Genomic_DNA"/>
</dbReference>
<proteinExistence type="predicted"/>
<feature type="region of interest" description="Disordered" evidence="1">
    <location>
        <begin position="1"/>
        <end position="130"/>
    </location>
</feature>
<evidence type="ECO:0000256" key="1">
    <source>
        <dbReference type="SAM" id="MobiDB-lite"/>
    </source>
</evidence>
<name>A0A0J6W615_9MYCO</name>
<feature type="compositionally biased region" description="Acidic residues" evidence="1">
    <location>
        <begin position="35"/>
        <end position="44"/>
    </location>
</feature>
<reference evidence="2 3" key="1">
    <citation type="journal article" date="2015" name="Genome Biol. Evol.">
        <title>Characterization of Three Mycobacterium spp. with Potential Use in Bioremediation by Genome Sequencing and Comparative Genomics.</title>
        <authorList>
            <person name="Das S."/>
            <person name="Pettersson B.M."/>
            <person name="Behra P.R."/>
            <person name="Ramesh M."/>
            <person name="Dasgupta S."/>
            <person name="Bhattacharya A."/>
            <person name="Kirsebom L.A."/>
        </authorList>
    </citation>
    <scope>NUCLEOTIDE SEQUENCE [LARGE SCALE GENOMIC DNA]</scope>
    <source>
        <strain evidence="2 3">DSM 43826</strain>
    </source>
</reference>
<evidence type="ECO:0000313" key="3">
    <source>
        <dbReference type="Proteomes" id="UP000036513"/>
    </source>
</evidence>
<feature type="compositionally biased region" description="Low complexity" evidence="1">
    <location>
        <begin position="83"/>
        <end position="103"/>
    </location>
</feature>
<evidence type="ECO:0000313" key="2">
    <source>
        <dbReference type="EMBL" id="KMO77934.1"/>
    </source>
</evidence>
<sequence length="142" mass="14441">MAHAVAVEGEDAAEALADEAEPETAEPEAGLGSAEGDDVAEPVDDAAVAHEVASGGTDAVETSDEPAADDSDEATAADDEASASDTAAVEGTDAAEALTADAEPSAPTSPPPVAYRESRTPTTIPTEVGQRVRQWIRRRTNR</sequence>
<organism evidence="2 3">
    <name type="scientific">Mycolicibacterium chlorophenolicum</name>
    <dbReference type="NCBI Taxonomy" id="37916"/>
    <lineage>
        <taxon>Bacteria</taxon>
        <taxon>Bacillati</taxon>
        <taxon>Actinomycetota</taxon>
        <taxon>Actinomycetes</taxon>
        <taxon>Mycobacteriales</taxon>
        <taxon>Mycobacteriaceae</taxon>
        <taxon>Mycolicibacterium</taxon>
    </lineage>
</organism>
<dbReference type="AlphaFoldDB" id="A0A0J6W615"/>
<feature type="compositionally biased region" description="Acidic residues" evidence="1">
    <location>
        <begin position="61"/>
        <end position="82"/>
    </location>
</feature>
<comment type="caution">
    <text evidence="2">The sequence shown here is derived from an EMBL/GenBank/DDBJ whole genome shotgun (WGS) entry which is preliminary data.</text>
</comment>
<protein>
    <submittedName>
        <fullName evidence="2">Uncharacterized protein</fullName>
    </submittedName>
</protein>
<accession>A0A0J6W615</accession>
<keyword evidence="3" id="KW-1185">Reference proteome</keyword>
<dbReference type="Proteomes" id="UP000036513">
    <property type="component" value="Unassembled WGS sequence"/>
</dbReference>
<dbReference type="STRING" id="37916.MCHLDSM_01844"/>
<gene>
    <name evidence="2" type="ORF">MCHLDSM_01844</name>
</gene>
<feature type="compositionally biased region" description="Acidic residues" evidence="1">
    <location>
        <begin position="8"/>
        <end position="26"/>
    </location>
</feature>